<keyword evidence="6" id="KW-1003">Cell membrane</keyword>
<dbReference type="PANTHER" id="PTHR32309:SF13">
    <property type="entry name" value="FERRIC ENTEROBACTIN TRANSPORT PROTEIN FEPE"/>
    <property type="match status" value="1"/>
</dbReference>
<proteinExistence type="inferred from homology"/>
<dbReference type="AlphaFoldDB" id="A0A9X3I6C3"/>
<dbReference type="NCBIfam" id="TIGR01007">
    <property type="entry name" value="eps_fam"/>
    <property type="match status" value="1"/>
</dbReference>
<keyword evidence="11" id="KW-0418">Kinase</keyword>
<evidence type="ECO:0000256" key="10">
    <source>
        <dbReference type="ARBA" id="ARBA00022741"/>
    </source>
</evidence>
<evidence type="ECO:0000256" key="4">
    <source>
        <dbReference type="ARBA" id="ARBA00008883"/>
    </source>
</evidence>
<dbReference type="EMBL" id="JAPKFM010000015">
    <property type="protein sequence ID" value="MCX2965384.1"/>
    <property type="molecule type" value="Genomic_DNA"/>
</dbReference>
<comment type="caution">
    <text evidence="20">The sequence shown here is derived from an EMBL/GenBank/DDBJ whole genome shotgun (WGS) entry which is preliminary data.</text>
</comment>
<evidence type="ECO:0000256" key="5">
    <source>
        <dbReference type="ARBA" id="ARBA00011903"/>
    </source>
</evidence>
<comment type="catalytic activity">
    <reaction evidence="16">
        <text>L-tyrosyl-[protein] + ATP = O-phospho-L-tyrosyl-[protein] + ADP + H(+)</text>
        <dbReference type="Rhea" id="RHEA:10596"/>
        <dbReference type="Rhea" id="RHEA-COMP:10136"/>
        <dbReference type="Rhea" id="RHEA-COMP:20101"/>
        <dbReference type="ChEBI" id="CHEBI:15378"/>
        <dbReference type="ChEBI" id="CHEBI:30616"/>
        <dbReference type="ChEBI" id="CHEBI:46858"/>
        <dbReference type="ChEBI" id="CHEBI:61978"/>
        <dbReference type="ChEBI" id="CHEBI:456216"/>
        <dbReference type="EC" id="2.7.10.2"/>
    </reaction>
</comment>
<keyword evidence="10" id="KW-0547">Nucleotide-binding</keyword>
<dbReference type="SUPFAM" id="SSF52540">
    <property type="entry name" value="P-loop containing nucleoside triphosphate hydrolases"/>
    <property type="match status" value="1"/>
</dbReference>
<evidence type="ECO:0000313" key="20">
    <source>
        <dbReference type="EMBL" id="MCX2965384.1"/>
    </source>
</evidence>
<evidence type="ECO:0000259" key="19">
    <source>
        <dbReference type="Pfam" id="PF13614"/>
    </source>
</evidence>
<keyword evidence="9 17" id="KW-0812">Transmembrane</keyword>
<dbReference type="PANTHER" id="PTHR32309">
    <property type="entry name" value="TYROSINE-PROTEIN KINASE"/>
    <property type="match status" value="1"/>
</dbReference>
<gene>
    <name evidence="20" type="ORF">OSB52_14905</name>
</gene>
<evidence type="ECO:0000256" key="13">
    <source>
        <dbReference type="ARBA" id="ARBA00022989"/>
    </source>
</evidence>
<comment type="similarity">
    <text evidence="2">Belongs to the CpsC/CapA family.</text>
</comment>
<keyword evidence="21" id="KW-1185">Reference proteome</keyword>
<dbReference type="InterPro" id="IPR025669">
    <property type="entry name" value="AAA_dom"/>
</dbReference>
<dbReference type="Pfam" id="PF13614">
    <property type="entry name" value="AAA_31"/>
    <property type="match status" value="1"/>
</dbReference>
<evidence type="ECO:0000256" key="15">
    <source>
        <dbReference type="ARBA" id="ARBA00023137"/>
    </source>
</evidence>
<dbReference type="GO" id="GO:0004715">
    <property type="term" value="F:non-membrane spanning protein tyrosine kinase activity"/>
    <property type="evidence" value="ECO:0007669"/>
    <property type="project" value="UniProtKB-EC"/>
</dbReference>
<evidence type="ECO:0000256" key="2">
    <source>
        <dbReference type="ARBA" id="ARBA00006683"/>
    </source>
</evidence>
<evidence type="ECO:0000256" key="9">
    <source>
        <dbReference type="ARBA" id="ARBA00022692"/>
    </source>
</evidence>
<dbReference type="Pfam" id="PF02706">
    <property type="entry name" value="Wzz"/>
    <property type="match status" value="1"/>
</dbReference>
<dbReference type="CDD" id="cd05387">
    <property type="entry name" value="BY-kinase"/>
    <property type="match status" value="1"/>
</dbReference>
<feature type="transmembrane region" description="Helical" evidence="17">
    <location>
        <begin position="189"/>
        <end position="207"/>
    </location>
</feature>
<evidence type="ECO:0000256" key="14">
    <source>
        <dbReference type="ARBA" id="ARBA00023136"/>
    </source>
</evidence>
<dbReference type="Gene3D" id="3.40.50.300">
    <property type="entry name" value="P-loop containing nucleotide triphosphate hydrolases"/>
    <property type="match status" value="1"/>
</dbReference>
<dbReference type="InterPro" id="IPR005702">
    <property type="entry name" value="Wzc-like_C"/>
</dbReference>
<dbReference type="GO" id="GO:0005524">
    <property type="term" value="F:ATP binding"/>
    <property type="evidence" value="ECO:0007669"/>
    <property type="project" value="UniProtKB-KW"/>
</dbReference>
<dbReference type="InterPro" id="IPR003856">
    <property type="entry name" value="LPS_length_determ_N"/>
</dbReference>
<dbReference type="EC" id="2.7.10.2" evidence="5"/>
<sequence length="467" mass="48564">MINDDRDTVFEKEQLRSFLGGVRDNWFIVVSASLAAGVLALGVSALQTPLYAATATMYVTSGDDSDVQAAYQGSLASQQRIASYAHLASSDAVVSRALTSHGLSGDAGVIRDSISTSWDPETVLLNVTAQSADPGEAAVIANGIAQSLSGYVSELETPAAGGEPLAKASVVTPASAPDSQVSPKVARNLGIALALGCALGLLVAMFASRLTLRLRSEADVSEVAAAAVLSVVPRDPEIERGILDFSSGSSSASEAYRRLRTNLEFVDVDKANRRFSVTSAMEREGKTTTSVNLAASLAEAGKSVIVVDADLRRPMVATRVGANPTVGLTDYLSGKAGLRDLLQSTSVCGLDVLASGKIPPNPAELLASARAQEAMDLLSEIYDYVIVDTPPVLPVTDAVVASRLVDGVIVVVRSGKSKRPAFMSAVEQITAVNSRVIGVVLTDASGRGDYYARSYSSSGDAPQSLRP</sequence>
<comment type="similarity">
    <text evidence="3">Belongs to the CpsD/CapB family.</text>
</comment>
<comment type="subcellular location">
    <subcellularLocation>
        <location evidence="1">Cell inner membrane</location>
        <topology evidence="1">Multi-pass membrane protein</topology>
    </subcellularLocation>
</comment>
<dbReference type="InterPro" id="IPR050445">
    <property type="entry name" value="Bact_polysacc_biosynth/exp"/>
</dbReference>
<evidence type="ECO:0000256" key="12">
    <source>
        <dbReference type="ARBA" id="ARBA00022840"/>
    </source>
</evidence>
<name>A0A9X3I6C3_9ACTN</name>
<keyword evidence="14 17" id="KW-0472">Membrane</keyword>
<keyword evidence="12" id="KW-0067">ATP-binding</keyword>
<evidence type="ECO:0000313" key="21">
    <source>
        <dbReference type="Proteomes" id="UP001143347"/>
    </source>
</evidence>
<evidence type="ECO:0000256" key="6">
    <source>
        <dbReference type="ARBA" id="ARBA00022475"/>
    </source>
</evidence>
<feature type="transmembrane region" description="Helical" evidence="17">
    <location>
        <begin position="26"/>
        <end position="46"/>
    </location>
</feature>
<keyword evidence="7" id="KW-0997">Cell inner membrane</keyword>
<reference evidence="20" key="1">
    <citation type="submission" date="2022-10" db="EMBL/GenBank/DDBJ databases">
        <title>WGS of marine actinomycetes from Thailand.</title>
        <authorList>
            <person name="Thawai C."/>
        </authorList>
    </citation>
    <scope>NUCLEOTIDE SEQUENCE</scope>
    <source>
        <strain evidence="20">SW21</strain>
    </source>
</reference>
<evidence type="ECO:0000256" key="16">
    <source>
        <dbReference type="ARBA" id="ARBA00051245"/>
    </source>
</evidence>
<keyword evidence="8 20" id="KW-0808">Transferase</keyword>
<comment type="similarity">
    <text evidence="4">Belongs to the etk/wzc family.</text>
</comment>
<evidence type="ECO:0000256" key="8">
    <source>
        <dbReference type="ARBA" id="ARBA00022679"/>
    </source>
</evidence>
<dbReference type="Proteomes" id="UP001143347">
    <property type="component" value="Unassembled WGS sequence"/>
</dbReference>
<keyword evidence="15" id="KW-0829">Tyrosine-protein kinase</keyword>
<dbReference type="RefSeq" id="WP_266062522.1">
    <property type="nucleotide sequence ID" value="NZ_JAPKFM010000015.1"/>
</dbReference>
<dbReference type="GO" id="GO:0005886">
    <property type="term" value="C:plasma membrane"/>
    <property type="evidence" value="ECO:0007669"/>
    <property type="project" value="UniProtKB-SubCell"/>
</dbReference>
<keyword evidence="13 17" id="KW-1133">Transmembrane helix</keyword>
<evidence type="ECO:0000256" key="17">
    <source>
        <dbReference type="SAM" id="Phobius"/>
    </source>
</evidence>
<evidence type="ECO:0000256" key="1">
    <source>
        <dbReference type="ARBA" id="ARBA00004429"/>
    </source>
</evidence>
<feature type="domain" description="Polysaccharide chain length determinant N-terminal" evidence="18">
    <location>
        <begin position="15"/>
        <end position="98"/>
    </location>
</feature>
<evidence type="ECO:0000256" key="3">
    <source>
        <dbReference type="ARBA" id="ARBA00007316"/>
    </source>
</evidence>
<evidence type="ECO:0000256" key="7">
    <source>
        <dbReference type="ARBA" id="ARBA00022519"/>
    </source>
</evidence>
<accession>A0A9X3I6C3</accession>
<organism evidence="20 21">
    <name type="scientific">Gordonia aquimaris</name>
    <dbReference type="NCBI Taxonomy" id="2984863"/>
    <lineage>
        <taxon>Bacteria</taxon>
        <taxon>Bacillati</taxon>
        <taxon>Actinomycetota</taxon>
        <taxon>Actinomycetes</taxon>
        <taxon>Mycobacteriales</taxon>
        <taxon>Gordoniaceae</taxon>
        <taxon>Gordonia</taxon>
    </lineage>
</organism>
<dbReference type="InterPro" id="IPR027417">
    <property type="entry name" value="P-loop_NTPase"/>
</dbReference>
<feature type="domain" description="AAA" evidence="19">
    <location>
        <begin position="285"/>
        <end position="414"/>
    </location>
</feature>
<evidence type="ECO:0000259" key="18">
    <source>
        <dbReference type="Pfam" id="PF02706"/>
    </source>
</evidence>
<evidence type="ECO:0000256" key="11">
    <source>
        <dbReference type="ARBA" id="ARBA00022777"/>
    </source>
</evidence>
<protein>
    <recommendedName>
        <fullName evidence="5">non-specific protein-tyrosine kinase</fullName>
        <ecNumber evidence="5">2.7.10.2</ecNumber>
    </recommendedName>
</protein>